<proteinExistence type="predicted"/>
<keyword evidence="3" id="KW-1185">Reference proteome</keyword>
<gene>
    <name evidence="1" type="ORF">ACAOBT_LOCUS11290</name>
    <name evidence="2" type="ORF">ACAOBT_LOCUS15924</name>
</gene>
<dbReference type="Proteomes" id="UP001152888">
    <property type="component" value="Unassembled WGS sequence"/>
</dbReference>
<reference evidence="2" key="1">
    <citation type="submission" date="2022-03" db="EMBL/GenBank/DDBJ databases">
        <authorList>
            <person name="Sayadi A."/>
        </authorList>
    </citation>
    <scope>NUCLEOTIDE SEQUENCE</scope>
</reference>
<protein>
    <submittedName>
        <fullName evidence="2">Uncharacterized protein</fullName>
    </submittedName>
</protein>
<comment type="caution">
    <text evidence="2">The sequence shown here is derived from an EMBL/GenBank/DDBJ whole genome shotgun (WGS) entry which is preliminary data.</text>
</comment>
<organism evidence="2 3">
    <name type="scientific">Acanthoscelides obtectus</name>
    <name type="common">Bean weevil</name>
    <name type="synonym">Bruchus obtectus</name>
    <dbReference type="NCBI Taxonomy" id="200917"/>
    <lineage>
        <taxon>Eukaryota</taxon>
        <taxon>Metazoa</taxon>
        <taxon>Ecdysozoa</taxon>
        <taxon>Arthropoda</taxon>
        <taxon>Hexapoda</taxon>
        <taxon>Insecta</taxon>
        <taxon>Pterygota</taxon>
        <taxon>Neoptera</taxon>
        <taxon>Endopterygota</taxon>
        <taxon>Coleoptera</taxon>
        <taxon>Polyphaga</taxon>
        <taxon>Cucujiformia</taxon>
        <taxon>Chrysomeloidea</taxon>
        <taxon>Chrysomelidae</taxon>
        <taxon>Bruchinae</taxon>
        <taxon>Bruchini</taxon>
        <taxon>Acanthoscelides</taxon>
    </lineage>
</organism>
<evidence type="ECO:0000313" key="1">
    <source>
        <dbReference type="EMBL" id="CAH1974790.1"/>
    </source>
</evidence>
<name>A0A9P0KWX3_ACAOB</name>
<accession>A0A9P0KWX3</accession>
<dbReference type="EMBL" id="CAKOFQ010006829">
    <property type="protein sequence ID" value="CAH1974790.1"/>
    <property type="molecule type" value="Genomic_DNA"/>
</dbReference>
<evidence type="ECO:0000313" key="3">
    <source>
        <dbReference type="Proteomes" id="UP001152888"/>
    </source>
</evidence>
<sequence>MCSLPAFNAKFCYVGSILKMIPYPARTDTGQYRAVYLAKRNRKRGALKIFL</sequence>
<dbReference type="AlphaFoldDB" id="A0A9P0KWX3"/>
<dbReference type="EMBL" id="CAKOFQ010006951">
    <property type="protein sequence ID" value="CAH1984129.1"/>
    <property type="molecule type" value="Genomic_DNA"/>
</dbReference>
<evidence type="ECO:0000313" key="2">
    <source>
        <dbReference type="EMBL" id="CAH1984129.1"/>
    </source>
</evidence>